<keyword evidence="11" id="KW-1185">Reference proteome</keyword>
<dbReference type="SMART" id="SM00977">
    <property type="entry name" value="TilS_C"/>
    <property type="match status" value="1"/>
</dbReference>
<dbReference type="NCBIfam" id="TIGR02433">
    <property type="entry name" value="lysidine_TilS_C"/>
    <property type="match status" value="1"/>
</dbReference>
<dbReference type="PANTHER" id="PTHR43033">
    <property type="entry name" value="TRNA(ILE)-LYSIDINE SYNTHASE-RELATED"/>
    <property type="match status" value="1"/>
</dbReference>
<dbReference type="OrthoDB" id="9807403at2"/>
<reference evidence="10 11" key="1">
    <citation type="submission" date="2018-05" db="EMBL/GenBank/DDBJ databases">
        <title>Genomic Encyclopedia of Type Strains, Phase IV (KMG-IV): sequencing the most valuable type-strain genomes for metagenomic binning, comparative biology and taxonomic classification.</title>
        <authorList>
            <person name="Goeker M."/>
        </authorList>
    </citation>
    <scope>NUCLEOTIDE SEQUENCE [LARGE SCALE GENOMIC DNA]</scope>
    <source>
        <strain evidence="10 11">DSM 19792</strain>
    </source>
</reference>
<dbReference type="Proteomes" id="UP000247792">
    <property type="component" value="Unassembled WGS sequence"/>
</dbReference>
<dbReference type="InterPro" id="IPR011063">
    <property type="entry name" value="TilS/TtcA_N"/>
</dbReference>
<dbReference type="AlphaFoldDB" id="A0A318K225"/>
<dbReference type="Pfam" id="PF09179">
    <property type="entry name" value="TilS"/>
    <property type="match status" value="1"/>
</dbReference>
<keyword evidence="6 8" id="KW-0067">ATP-binding</keyword>
<evidence type="ECO:0000256" key="6">
    <source>
        <dbReference type="ARBA" id="ARBA00022840"/>
    </source>
</evidence>
<dbReference type="EMBL" id="QJKB01000001">
    <property type="protein sequence ID" value="PXX47354.1"/>
    <property type="molecule type" value="Genomic_DNA"/>
</dbReference>
<dbReference type="GO" id="GO:0032267">
    <property type="term" value="F:tRNA(Ile)-lysidine synthase activity"/>
    <property type="evidence" value="ECO:0007669"/>
    <property type="project" value="UniProtKB-EC"/>
</dbReference>
<dbReference type="NCBIfam" id="TIGR02432">
    <property type="entry name" value="lysidine_TilS_N"/>
    <property type="match status" value="1"/>
</dbReference>
<dbReference type="PANTHER" id="PTHR43033:SF1">
    <property type="entry name" value="TRNA(ILE)-LYSIDINE SYNTHASE-RELATED"/>
    <property type="match status" value="1"/>
</dbReference>
<dbReference type="GO" id="GO:0005737">
    <property type="term" value="C:cytoplasm"/>
    <property type="evidence" value="ECO:0007669"/>
    <property type="project" value="UniProtKB-SubCell"/>
</dbReference>
<comment type="catalytic activity">
    <reaction evidence="7 8">
        <text>cytidine(34) in tRNA(Ile2) + L-lysine + ATP = lysidine(34) in tRNA(Ile2) + AMP + diphosphate + H(+)</text>
        <dbReference type="Rhea" id="RHEA:43744"/>
        <dbReference type="Rhea" id="RHEA-COMP:10625"/>
        <dbReference type="Rhea" id="RHEA-COMP:10670"/>
        <dbReference type="ChEBI" id="CHEBI:15378"/>
        <dbReference type="ChEBI" id="CHEBI:30616"/>
        <dbReference type="ChEBI" id="CHEBI:32551"/>
        <dbReference type="ChEBI" id="CHEBI:33019"/>
        <dbReference type="ChEBI" id="CHEBI:82748"/>
        <dbReference type="ChEBI" id="CHEBI:83665"/>
        <dbReference type="ChEBI" id="CHEBI:456215"/>
        <dbReference type="EC" id="6.3.4.19"/>
    </reaction>
</comment>
<dbReference type="Pfam" id="PF01171">
    <property type="entry name" value="ATP_bind_3"/>
    <property type="match status" value="1"/>
</dbReference>
<feature type="domain" description="Lysidine-tRNA(Ile) synthetase C-terminal" evidence="9">
    <location>
        <begin position="387"/>
        <end position="460"/>
    </location>
</feature>
<dbReference type="InterPro" id="IPR012795">
    <property type="entry name" value="tRNA_Ile_lys_synt_N"/>
</dbReference>
<keyword evidence="2 8" id="KW-0963">Cytoplasm</keyword>
<dbReference type="Gene3D" id="1.20.59.20">
    <property type="match status" value="1"/>
</dbReference>
<name>A0A318K225_9BURK</name>
<dbReference type="InterPro" id="IPR012094">
    <property type="entry name" value="tRNA_Ile_lys_synt"/>
</dbReference>
<comment type="subcellular location">
    <subcellularLocation>
        <location evidence="1 8">Cytoplasm</location>
    </subcellularLocation>
</comment>
<evidence type="ECO:0000256" key="4">
    <source>
        <dbReference type="ARBA" id="ARBA00022694"/>
    </source>
</evidence>
<dbReference type="Gene3D" id="3.40.50.620">
    <property type="entry name" value="HUPs"/>
    <property type="match status" value="1"/>
</dbReference>
<dbReference type="HAMAP" id="MF_01161">
    <property type="entry name" value="tRNA_Ile_lys_synt"/>
    <property type="match status" value="1"/>
</dbReference>
<evidence type="ECO:0000256" key="8">
    <source>
        <dbReference type="HAMAP-Rule" id="MF_01161"/>
    </source>
</evidence>
<comment type="function">
    <text evidence="8">Ligates lysine onto the cytidine present at position 34 of the AUA codon-specific tRNA(Ile) that contains the anticodon CAU, in an ATP-dependent manner. Cytidine is converted to lysidine, thus changing the amino acid specificity of the tRNA from methionine to isoleucine.</text>
</comment>
<dbReference type="InterPro" id="IPR014729">
    <property type="entry name" value="Rossmann-like_a/b/a_fold"/>
</dbReference>
<evidence type="ECO:0000256" key="5">
    <source>
        <dbReference type="ARBA" id="ARBA00022741"/>
    </source>
</evidence>
<accession>A0A318K225</accession>
<dbReference type="RefSeq" id="WP_110253740.1">
    <property type="nucleotide sequence ID" value="NZ_QJKB01000001.1"/>
</dbReference>
<dbReference type="SUPFAM" id="SSF56037">
    <property type="entry name" value="PheT/TilS domain"/>
    <property type="match status" value="1"/>
</dbReference>
<dbReference type="SUPFAM" id="SSF82829">
    <property type="entry name" value="MesJ substrate recognition domain-like"/>
    <property type="match status" value="1"/>
</dbReference>
<keyword evidence="4 8" id="KW-0819">tRNA processing</keyword>
<comment type="domain">
    <text evidence="8">The N-terminal region contains the highly conserved SGGXDS motif, predicted to be a P-loop motif involved in ATP binding.</text>
</comment>
<dbReference type="InterPro" id="IPR012796">
    <property type="entry name" value="Lysidine-tRNA-synth_C"/>
</dbReference>
<evidence type="ECO:0000259" key="9">
    <source>
        <dbReference type="SMART" id="SM00977"/>
    </source>
</evidence>
<feature type="binding site" evidence="8">
    <location>
        <begin position="39"/>
        <end position="44"/>
    </location>
    <ligand>
        <name>ATP</name>
        <dbReference type="ChEBI" id="CHEBI:30616"/>
    </ligand>
</feature>
<keyword evidence="5 8" id="KW-0547">Nucleotide-binding</keyword>
<dbReference type="SUPFAM" id="SSF52402">
    <property type="entry name" value="Adenine nucleotide alpha hydrolases-like"/>
    <property type="match status" value="1"/>
</dbReference>
<evidence type="ECO:0000256" key="2">
    <source>
        <dbReference type="ARBA" id="ARBA00022490"/>
    </source>
</evidence>
<organism evidence="10 11">
    <name type="scientific">Undibacterium pigrum</name>
    <dbReference type="NCBI Taxonomy" id="401470"/>
    <lineage>
        <taxon>Bacteria</taxon>
        <taxon>Pseudomonadati</taxon>
        <taxon>Pseudomonadota</taxon>
        <taxon>Betaproteobacteria</taxon>
        <taxon>Burkholderiales</taxon>
        <taxon>Oxalobacteraceae</taxon>
        <taxon>Undibacterium</taxon>
    </lineage>
</organism>
<evidence type="ECO:0000313" key="11">
    <source>
        <dbReference type="Proteomes" id="UP000247792"/>
    </source>
</evidence>
<protein>
    <recommendedName>
        <fullName evidence="8">tRNA(Ile)-lysidine synthase</fullName>
        <ecNumber evidence="8">6.3.4.19</ecNumber>
    </recommendedName>
    <alternativeName>
        <fullName evidence="8">tRNA(Ile)-2-lysyl-cytidine synthase</fullName>
    </alternativeName>
    <alternativeName>
        <fullName evidence="8">tRNA(Ile)-lysidine synthetase</fullName>
    </alternativeName>
</protein>
<dbReference type="GO" id="GO:0005524">
    <property type="term" value="F:ATP binding"/>
    <property type="evidence" value="ECO:0007669"/>
    <property type="project" value="UniProtKB-UniRule"/>
</dbReference>
<gene>
    <name evidence="8" type="primary">tilS</name>
    <name evidence="10" type="ORF">DFR42_101932</name>
</gene>
<keyword evidence="3 8" id="KW-0436">Ligase</keyword>
<comment type="caution">
    <text evidence="10">The sequence shown here is derived from an EMBL/GenBank/DDBJ whole genome shotgun (WGS) entry which is preliminary data.</text>
</comment>
<evidence type="ECO:0000256" key="3">
    <source>
        <dbReference type="ARBA" id="ARBA00022598"/>
    </source>
</evidence>
<proteinExistence type="inferred from homology"/>
<evidence type="ECO:0000256" key="1">
    <source>
        <dbReference type="ARBA" id="ARBA00004496"/>
    </source>
</evidence>
<dbReference type="Pfam" id="PF11734">
    <property type="entry name" value="TilS_C"/>
    <property type="match status" value="1"/>
</dbReference>
<evidence type="ECO:0000313" key="10">
    <source>
        <dbReference type="EMBL" id="PXX47354.1"/>
    </source>
</evidence>
<evidence type="ECO:0000256" key="7">
    <source>
        <dbReference type="ARBA" id="ARBA00048539"/>
    </source>
</evidence>
<dbReference type="CDD" id="cd01992">
    <property type="entry name" value="TilS_N"/>
    <property type="match status" value="1"/>
</dbReference>
<dbReference type="InterPro" id="IPR015262">
    <property type="entry name" value="tRNA_Ile_lys_synt_subst-bd"/>
</dbReference>
<dbReference type="EC" id="6.3.4.19" evidence="8"/>
<comment type="similarity">
    <text evidence="8">Belongs to the tRNA(Ile)-lysidine synthase family.</text>
</comment>
<sequence length="463" mass="51623">MRPDQHCSSLEQTFSKKLDAIIADFCEGKLQNGLAVAYSGGLDSTVLLSLAINYCRRSDIPLFAFHIHHGLSPNADAWLDHCRAGCVATGISFQSECIQVSRDSGDGVEASARKGRYQALGRMSKNAGIPLILAAHHQDDQAETLLLQLLRGSGVAGMSGMDVCHRAPNLFGHDEVMLGRPLLTEKRSTLEAYASQQGLSYIEDESNTDQRYLRNAIRHSVMPVLEGLSPGYSERIARSATHFQAAQDLLLEVAEQDFVSCTHDTGLAIAAMRALSPARRDNLFRYWFSRAGVRMPTTSRLKEMQSQLFDGREDARITVQHDTIAIHRYKDTVYLSAQQAEVSEESRLLGFVWQGQAHIHFPEFAGSLHFDQSDHGFDAAWLQSQALSLHLRRGGERLKLAENRSTRDMKSHFQSLRIPFWQRERLPYVSTGQNLLFAAGVGMQSRFCKAAPGACISLRWVFD</sequence>
<dbReference type="GO" id="GO:0006400">
    <property type="term" value="P:tRNA modification"/>
    <property type="evidence" value="ECO:0007669"/>
    <property type="project" value="UniProtKB-UniRule"/>
</dbReference>